<evidence type="ECO:0000313" key="5">
    <source>
        <dbReference type="EMBL" id="CAH3122489.1"/>
    </source>
</evidence>
<dbReference type="InterPro" id="IPR043971">
    <property type="entry name" value="FUZ/MON1/HPS1_longin_2"/>
</dbReference>
<evidence type="ECO:0000313" key="6">
    <source>
        <dbReference type="Proteomes" id="UP001159428"/>
    </source>
</evidence>
<gene>
    <name evidence="5" type="ORF">PMEA_00009651</name>
</gene>
<protein>
    <recommendedName>
        <fullName evidence="7">Hermansky-Pudlak syndrome 1</fullName>
    </recommendedName>
</protein>
<dbReference type="InterPro" id="IPR043972">
    <property type="entry name" value="FUZ/MON1/HPS1_longin_1"/>
</dbReference>
<evidence type="ECO:0000259" key="4">
    <source>
        <dbReference type="Pfam" id="PF19038"/>
    </source>
</evidence>
<reference evidence="5 6" key="1">
    <citation type="submission" date="2022-05" db="EMBL/GenBank/DDBJ databases">
        <authorList>
            <consortium name="Genoscope - CEA"/>
            <person name="William W."/>
        </authorList>
    </citation>
    <scope>NUCLEOTIDE SEQUENCE [LARGE SCALE GENOMIC DNA]</scope>
</reference>
<dbReference type="PANTHER" id="PTHR12761">
    <property type="entry name" value="HERMANSKY-PUDLAK SYNDROME PROTEIN 1"/>
    <property type="match status" value="1"/>
</dbReference>
<feature type="domain" description="FUZ/MON1/HPS1 first Longin" evidence="2">
    <location>
        <begin position="2"/>
        <end position="130"/>
    </location>
</feature>
<dbReference type="GO" id="GO:0031085">
    <property type="term" value="C:BLOC-3 complex"/>
    <property type="evidence" value="ECO:0007669"/>
    <property type="project" value="TreeGrafter"/>
</dbReference>
<dbReference type="EMBL" id="CALNXJ010000019">
    <property type="protein sequence ID" value="CAH3122489.1"/>
    <property type="molecule type" value="Genomic_DNA"/>
</dbReference>
<dbReference type="GO" id="GO:0005085">
    <property type="term" value="F:guanyl-nucleotide exchange factor activity"/>
    <property type="evidence" value="ECO:0007669"/>
    <property type="project" value="TreeGrafter"/>
</dbReference>
<sequence length="763" mass="85365">MKCVLIINSLPDILFVHADKAFIKHVNKLSRNSGFISDYHNEDEMDMTALSQIFSPMITSLTYMNDLGNPYSSILCEDGTLFVFNQFDDLVFTAVNGDGEESEEFLKRKLSVVYRLATLHYGASLELLKPEILSAQKKAWKTLGSLIDTFGFLSTQQQSFLVEAVERLHVNQNLGGMAISLLEEALNLARTRGGENVVHSLIMVNTKLLALYSSPNASELKSADLLLITVLLYNIFPHSKQAVPITLNRTPPPLAHQVLCKGGPSISHHILSSPSTNEGCAEQERHPKVGRVHSDPVDIRAPQRKAEPEDTAYAGSSVEDELFYSPRSSPIPSEGREATAQELTPKNPLTLKEHFFTPRADTPDYLKRKMDDEEGEETDEEELETASGIQNMDRRHDPQPVFLSSDRCPYLPHVLHFVRLATGTVLVLVSETKHCNVATFIYQALESLASVKPSAKQGQRTVPQAQAIMEKLETSVKRVLESMRTPVGVAVENQVRTLRHRWELVKRGDLLGFLAAPTGVEMSPQLEASVAEMARCLKSLFSVLFCTSQGEPSISQQLLATISQIKELLQTRLADYEDYLLVKGRRNMTMTAHLEEFPGLVHFIHVDRCVDQVTAPTINTISTKVRDPRNPSYVIKQKIWDMWTYIQSYLQRGHHFVAVRDGDFLFTYCLWFQDNNGNPVPVNCSLPVGVGSSPTGILSSTYFKDLTKRCFPSTPTSSIRCFELMCVHVGLVPVQFAVKQIRRLILKLFQKSLGSSFALSLIQ</sequence>
<feature type="region of interest" description="Disordered" evidence="1">
    <location>
        <begin position="273"/>
        <end position="316"/>
    </location>
</feature>
<proteinExistence type="predicted"/>
<accession>A0AAU9WQX9</accession>
<dbReference type="Pfam" id="PF19037">
    <property type="entry name" value="Fuz_longin_2"/>
    <property type="match status" value="1"/>
</dbReference>
<dbReference type="Proteomes" id="UP001159428">
    <property type="component" value="Unassembled WGS sequence"/>
</dbReference>
<dbReference type="PANTHER" id="PTHR12761:SF1">
    <property type="entry name" value="BLOC-3 COMPLEX MEMBER HPS1"/>
    <property type="match status" value="1"/>
</dbReference>
<dbReference type="InterPro" id="IPR026053">
    <property type="entry name" value="HPS1"/>
</dbReference>
<dbReference type="AlphaFoldDB" id="A0AAU9WQX9"/>
<evidence type="ECO:0000259" key="3">
    <source>
        <dbReference type="Pfam" id="PF19037"/>
    </source>
</evidence>
<feature type="domain" description="FUZ/MON1/HPS1 second Longin" evidence="3">
    <location>
        <begin position="196"/>
        <end position="262"/>
    </location>
</feature>
<evidence type="ECO:0000256" key="1">
    <source>
        <dbReference type="SAM" id="MobiDB-lite"/>
    </source>
</evidence>
<evidence type="ECO:0008006" key="7">
    <source>
        <dbReference type="Google" id="ProtNLM"/>
    </source>
</evidence>
<feature type="compositionally biased region" description="Basic and acidic residues" evidence="1">
    <location>
        <begin position="282"/>
        <end position="298"/>
    </location>
</feature>
<comment type="caution">
    <text evidence="5">The sequence shown here is derived from an EMBL/GenBank/DDBJ whole genome shotgun (WGS) entry which is preliminary data.</text>
</comment>
<evidence type="ECO:0000259" key="2">
    <source>
        <dbReference type="Pfam" id="PF19036"/>
    </source>
</evidence>
<dbReference type="GO" id="GO:0016192">
    <property type="term" value="P:vesicle-mediated transport"/>
    <property type="evidence" value="ECO:0007669"/>
    <property type="project" value="InterPro"/>
</dbReference>
<name>A0AAU9WQX9_9CNID</name>
<keyword evidence="6" id="KW-1185">Reference proteome</keyword>
<organism evidence="5 6">
    <name type="scientific">Pocillopora meandrina</name>
    <dbReference type="NCBI Taxonomy" id="46732"/>
    <lineage>
        <taxon>Eukaryota</taxon>
        <taxon>Metazoa</taxon>
        <taxon>Cnidaria</taxon>
        <taxon>Anthozoa</taxon>
        <taxon>Hexacorallia</taxon>
        <taxon>Scleractinia</taxon>
        <taxon>Astrocoeniina</taxon>
        <taxon>Pocilloporidae</taxon>
        <taxon>Pocillopora</taxon>
    </lineage>
</organism>
<dbReference type="InterPro" id="IPR043970">
    <property type="entry name" value="FUZ/MON1/HPS1_longin_3"/>
</dbReference>
<feature type="domain" description="FUZ/MON1/HPS1 third Longin" evidence="4">
    <location>
        <begin position="599"/>
        <end position="747"/>
    </location>
</feature>
<dbReference type="Pfam" id="PF19036">
    <property type="entry name" value="Fuz_longin_1"/>
    <property type="match status" value="1"/>
</dbReference>
<dbReference type="Pfam" id="PF19038">
    <property type="entry name" value="Fuz_longin_3"/>
    <property type="match status" value="1"/>
</dbReference>